<sequence>MQHRQFLPETAAGSSTCRDRFAVSARGSAAVLRKPAACCAKPANDLPPCPYTGRSISRILPLLRGGCSVQEQFSLEPILGRQ</sequence>
<name>A0A1L5PGX1_RHIET</name>
<organism evidence="1 2">
    <name type="scientific">Rhizobium etli 8C-3</name>
    <dbReference type="NCBI Taxonomy" id="538025"/>
    <lineage>
        <taxon>Bacteria</taxon>
        <taxon>Pseudomonadati</taxon>
        <taxon>Pseudomonadota</taxon>
        <taxon>Alphaproteobacteria</taxon>
        <taxon>Hyphomicrobiales</taxon>
        <taxon>Rhizobiaceae</taxon>
        <taxon>Rhizobium/Agrobacterium group</taxon>
        <taxon>Rhizobium</taxon>
    </lineage>
</organism>
<geneLocation type="plasmid" evidence="2">
    <name>prsp8c3c</name>
</geneLocation>
<reference evidence="1 2" key="1">
    <citation type="submission" date="2016-09" db="EMBL/GenBank/DDBJ databases">
        <title>The complete genome sequences of Rhizobium gallicum, symbiovars gallicum and phaseoli, symbionts associated to common bean (Phaseolus vulgaris).</title>
        <authorList>
            <person name="Bustos P."/>
            <person name="Santamaria R.I."/>
            <person name="Perez-Carrascal O.M."/>
            <person name="Juarez S."/>
            <person name="Lozano L."/>
            <person name="Martinez-Flores I."/>
            <person name="Martinez-Romero E."/>
            <person name="Cevallos M."/>
            <person name="Romero D."/>
            <person name="Davila G."/>
            <person name="Gonzalez V."/>
        </authorList>
    </citation>
    <scope>NUCLEOTIDE SEQUENCE [LARGE SCALE GENOMIC DNA]</scope>
    <source>
        <strain evidence="1 2">8C-3</strain>
        <plasmid evidence="2">Plasmid prsp8c3c</plasmid>
    </source>
</reference>
<dbReference type="Proteomes" id="UP000185109">
    <property type="component" value="Plasmid pRsp8C3c"/>
</dbReference>
<keyword evidence="1" id="KW-0614">Plasmid</keyword>
<gene>
    <name evidence="1" type="ORF">AM571_PC01713</name>
</gene>
<accession>A0A1L5PGX1</accession>
<protein>
    <submittedName>
        <fullName evidence="1">Uncharacterized protein</fullName>
    </submittedName>
</protein>
<dbReference type="AlphaFoldDB" id="A0A1L5PGX1"/>
<proteinExistence type="predicted"/>
<evidence type="ECO:0000313" key="1">
    <source>
        <dbReference type="EMBL" id="APO79444.1"/>
    </source>
</evidence>
<dbReference type="EMBL" id="CP017244">
    <property type="protein sequence ID" value="APO79444.1"/>
    <property type="molecule type" value="Genomic_DNA"/>
</dbReference>
<evidence type="ECO:0000313" key="2">
    <source>
        <dbReference type="Proteomes" id="UP000185109"/>
    </source>
</evidence>